<name>A0ACB7U8Y3_DIOAL</name>
<gene>
    <name evidence="1" type="ORF">IHE45_18G095400</name>
</gene>
<organism evidence="1 2">
    <name type="scientific">Dioscorea alata</name>
    <name type="common">Purple yam</name>
    <dbReference type="NCBI Taxonomy" id="55571"/>
    <lineage>
        <taxon>Eukaryota</taxon>
        <taxon>Viridiplantae</taxon>
        <taxon>Streptophyta</taxon>
        <taxon>Embryophyta</taxon>
        <taxon>Tracheophyta</taxon>
        <taxon>Spermatophyta</taxon>
        <taxon>Magnoliopsida</taxon>
        <taxon>Liliopsida</taxon>
        <taxon>Dioscoreales</taxon>
        <taxon>Dioscoreaceae</taxon>
        <taxon>Dioscorea</taxon>
    </lineage>
</organism>
<dbReference type="EMBL" id="CM037028">
    <property type="protein sequence ID" value="KAH7656780.1"/>
    <property type="molecule type" value="Genomic_DNA"/>
</dbReference>
<accession>A0ACB7U8Y3</accession>
<keyword evidence="2" id="KW-1185">Reference proteome</keyword>
<protein>
    <submittedName>
        <fullName evidence="1">Uncharacterized protein</fullName>
    </submittedName>
</protein>
<sequence>MVGKGEITERRLLNVGVNDYSNPEPTPATPGGGPSSPPYVDTLQHDGLEYTNKKLSNDAITDDLNYHDPRTSPGPPPEGPATDDPDYDEPCPSPGPPGEGPVTDDLDYHDPRTSRGPPSSIF</sequence>
<comment type="caution">
    <text evidence="1">The sequence shown here is derived from an EMBL/GenBank/DDBJ whole genome shotgun (WGS) entry which is preliminary data.</text>
</comment>
<dbReference type="Proteomes" id="UP000827976">
    <property type="component" value="Chromosome 18"/>
</dbReference>
<proteinExistence type="predicted"/>
<evidence type="ECO:0000313" key="2">
    <source>
        <dbReference type="Proteomes" id="UP000827976"/>
    </source>
</evidence>
<evidence type="ECO:0000313" key="1">
    <source>
        <dbReference type="EMBL" id="KAH7656780.1"/>
    </source>
</evidence>
<reference evidence="2" key="1">
    <citation type="journal article" date="2022" name="Nat. Commun.">
        <title>Chromosome evolution and the genetic basis of agronomically important traits in greater yam.</title>
        <authorList>
            <person name="Bredeson J.V."/>
            <person name="Lyons J.B."/>
            <person name="Oniyinde I.O."/>
            <person name="Okereke N.R."/>
            <person name="Kolade O."/>
            <person name="Nnabue I."/>
            <person name="Nwadili C.O."/>
            <person name="Hribova E."/>
            <person name="Parker M."/>
            <person name="Nwogha J."/>
            <person name="Shu S."/>
            <person name="Carlson J."/>
            <person name="Kariba R."/>
            <person name="Muthemba S."/>
            <person name="Knop K."/>
            <person name="Barton G.J."/>
            <person name="Sherwood A.V."/>
            <person name="Lopez-Montes A."/>
            <person name="Asiedu R."/>
            <person name="Jamnadass R."/>
            <person name="Muchugi A."/>
            <person name="Goodstein D."/>
            <person name="Egesi C.N."/>
            <person name="Featherston J."/>
            <person name="Asfaw A."/>
            <person name="Simpson G.G."/>
            <person name="Dolezel J."/>
            <person name="Hendre P.S."/>
            <person name="Van Deynze A."/>
            <person name="Kumar P.L."/>
            <person name="Obidiegwu J.E."/>
            <person name="Bhattacharjee R."/>
            <person name="Rokhsar D.S."/>
        </authorList>
    </citation>
    <scope>NUCLEOTIDE SEQUENCE [LARGE SCALE GENOMIC DNA]</scope>
    <source>
        <strain evidence="2">cv. TDa95/00328</strain>
    </source>
</reference>